<dbReference type="Gene3D" id="1.20.1640.10">
    <property type="entry name" value="Multidrug efflux transporter AcrB transmembrane domain"/>
    <property type="match status" value="1"/>
</dbReference>
<evidence type="ECO:0000313" key="15">
    <source>
        <dbReference type="Proteomes" id="UP000824225"/>
    </source>
</evidence>
<keyword evidence="4" id="KW-0997">Cell inner membrane</keyword>
<dbReference type="FunFam" id="1.20.1640.10:FF:000004">
    <property type="entry name" value="Protein translocase subunit SecD"/>
    <property type="match status" value="1"/>
</dbReference>
<dbReference type="Proteomes" id="UP000824225">
    <property type="component" value="Unassembled WGS sequence"/>
</dbReference>
<evidence type="ECO:0000259" key="12">
    <source>
        <dbReference type="Pfam" id="PF21760"/>
    </source>
</evidence>
<dbReference type="NCBIfam" id="TIGR01129">
    <property type="entry name" value="secD"/>
    <property type="match status" value="1"/>
</dbReference>
<evidence type="ECO:0000256" key="1">
    <source>
        <dbReference type="ARBA" id="ARBA00004651"/>
    </source>
</evidence>
<evidence type="ECO:0000259" key="11">
    <source>
        <dbReference type="Pfam" id="PF02355"/>
    </source>
</evidence>
<accession>A0A9D2HCX9</accession>
<feature type="transmembrane region" description="Helical" evidence="10">
    <location>
        <begin position="365"/>
        <end position="386"/>
    </location>
</feature>
<feature type="domain" description="Protein translocase subunit SecDF P1" evidence="12">
    <location>
        <begin position="153"/>
        <end position="211"/>
    </location>
</feature>
<reference evidence="14" key="1">
    <citation type="journal article" date="2021" name="PeerJ">
        <title>Extensive microbial diversity within the chicken gut microbiome revealed by metagenomics and culture.</title>
        <authorList>
            <person name="Gilroy R."/>
            <person name="Ravi A."/>
            <person name="Getino M."/>
            <person name="Pursley I."/>
            <person name="Horton D.L."/>
            <person name="Alikhan N.F."/>
            <person name="Baker D."/>
            <person name="Gharbi K."/>
            <person name="Hall N."/>
            <person name="Watson M."/>
            <person name="Adriaenssens E.M."/>
            <person name="Foster-Nyarko E."/>
            <person name="Jarju S."/>
            <person name="Secka A."/>
            <person name="Antonio M."/>
            <person name="Oren A."/>
            <person name="Chaudhuri R.R."/>
            <person name="La Ragione R."/>
            <person name="Hildebrand F."/>
            <person name="Pallen M.J."/>
        </authorList>
    </citation>
    <scope>NUCLEOTIDE SEQUENCE</scope>
    <source>
        <strain evidence="14">CHK186-16707</strain>
    </source>
</reference>
<comment type="subunit">
    <text evidence="10">Forms a complex with SecF. Part of the essential Sec protein translocation apparatus which comprises SecA, SecYEG and auxiliary proteins SecDF. Other proteins may also be involved.</text>
</comment>
<dbReference type="InterPro" id="IPR022813">
    <property type="entry name" value="SecD/SecF_arch_bac"/>
</dbReference>
<keyword evidence="3 10" id="KW-1003">Cell membrane</keyword>
<dbReference type="InterPro" id="IPR048631">
    <property type="entry name" value="SecD_1st"/>
</dbReference>
<reference evidence="14" key="2">
    <citation type="submission" date="2021-04" db="EMBL/GenBank/DDBJ databases">
        <authorList>
            <person name="Gilroy R."/>
        </authorList>
    </citation>
    <scope>NUCLEOTIDE SEQUENCE</scope>
    <source>
        <strain evidence="14">CHK186-16707</strain>
    </source>
</reference>
<dbReference type="AlphaFoldDB" id="A0A9D2HCX9"/>
<evidence type="ECO:0000256" key="2">
    <source>
        <dbReference type="ARBA" id="ARBA00022448"/>
    </source>
</evidence>
<comment type="caution">
    <text evidence="10">Lacks conserved residue(s) required for the propagation of feature annotation.</text>
</comment>
<dbReference type="InterPro" id="IPR005791">
    <property type="entry name" value="SecD"/>
</dbReference>
<evidence type="ECO:0000256" key="10">
    <source>
        <dbReference type="HAMAP-Rule" id="MF_01463"/>
    </source>
</evidence>
<dbReference type="InterPro" id="IPR054384">
    <property type="entry name" value="SecDF_P1_head"/>
</dbReference>
<keyword evidence="6 10" id="KW-0653">Protein transport</keyword>
<evidence type="ECO:0000259" key="13">
    <source>
        <dbReference type="Pfam" id="PF22599"/>
    </source>
</evidence>
<feature type="transmembrane region" description="Helical" evidence="10">
    <location>
        <begin position="488"/>
        <end position="515"/>
    </location>
</feature>
<dbReference type="InterPro" id="IPR022646">
    <property type="entry name" value="SecD/SecF_CS"/>
</dbReference>
<dbReference type="HAMAP" id="MF_01463_B">
    <property type="entry name" value="SecD_B"/>
    <property type="match status" value="1"/>
</dbReference>
<dbReference type="PANTHER" id="PTHR30081">
    <property type="entry name" value="PROTEIN-EXPORT MEMBRANE PROTEIN SEC"/>
    <property type="match status" value="1"/>
</dbReference>
<organism evidence="14 15">
    <name type="scientific">Candidatus Mailhella merdigallinarum</name>
    <dbReference type="NCBI Taxonomy" id="2838658"/>
    <lineage>
        <taxon>Bacteria</taxon>
        <taxon>Pseudomonadati</taxon>
        <taxon>Thermodesulfobacteriota</taxon>
        <taxon>Desulfovibrionia</taxon>
        <taxon>Desulfovibrionales</taxon>
        <taxon>Desulfovibrionaceae</taxon>
        <taxon>Mailhella</taxon>
    </lineage>
</organism>
<dbReference type="NCBIfam" id="TIGR00916">
    <property type="entry name" value="2A0604s01"/>
    <property type="match status" value="1"/>
</dbReference>
<proteinExistence type="inferred from homology"/>
<dbReference type="Pfam" id="PF02355">
    <property type="entry name" value="SecD_SecF_C"/>
    <property type="match status" value="1"/>
</dbReference>
<feature type="domain" description="SecDF P1 head subdomain" evidence="13">
    <location>
        <begin position="242"/>
        <end position="343"/>
    </location>
</feature>
<dbReference type="InterPro" id="IPR001036">
    <property type="entry name" value="Acrflvin-R"/>
</dbReference>
<evidence type="ECO:0000256" key="9">
    <source>
        <dbReference type="ARBA" id="ARBA00023136"/>
    </source>
</evidence>
<dbReference type="EMBL" id="DXAN01000003">
    <property type="protein sequence ID" value="HJA07750.1"/>
    <property type="molecule type" value="Genomic_DNA"/>
</dbReference>
<comment type="function">
    <text evidence="10">Part of the Sec protein translocase complex. Interacts with the SecYEG preprotein conducting channel. SecDF uses the proton motive force (PMF) to complete protein translocation after the ATP-dependent function of SecA.</text>
</comment>
<dbReference type="GO" id="GO:0015450">
    <property type="term" value="F:protein-transporting ATPase activity"/>
    <property type="evidence" value="ECO:0007669"/>
    <property type="project" value="InterPro"/>
</dbReference>
<evidence type="ECO:0000256" key="4">
    <source>
        <dbReference type="ARBA" id="ARBA00022519"/>
    </source>
</evidence>
<dbReference type="Gene3D" id="3.30.70.3400">
    <property type="match status" value="2"/>
</dbReference>
<dbReference type="GO" id="GO:0006605">
    <property type="term" value="P:protein targeting"/>
    <property type="evidence" value="ECO:0007669"/>
    <property type="project" value="UniProtKB-UniRule"/>
</dbReference>
<dbReference type="Gene3D" id="3.30.1360.200">
    <property type="match status" value="1"/>
</dbReference>
<keyword evidence="9 10" id="KW-0472">Membrane</keyword>
<evidence type="ECO:0000256" key="7">
    <source>
        <dbReference type="ARBA" id="ARBA00022989"/>
    </source>
</evidence>
<comment type="caution">
    <text evidence="14">The sequence shown here is derived from an EMBL/GenBank/DDBJ whole genome shotgun (WGS) entry which is preliminary data.</text>
</comment>
<dbReference type="InterPro" id="IPR048634">
    <property type="entry name" value="SecD_SecF_C"/>
</dbReference>
<keyword evidence="5 10" id="KW-0812">Transmembrane</keyword>
<dbReference type="SUPFAM" id="SSF82866">
    <property type="entry name" value="Multidrug efflux transporter AcrB transmembrane domain"/>
    <property type="match status" value="1"/>
</dbReference>
<feature type="domain" description="Protein export membrane protein SecD/SecF C-terminal" evidence="11">
    <location>
        <begin position="347"/>
        <end position="515"/>
    </location>
</feature>
<evidence type="ECO:0000256" key="8">
    <source>
        <dbReference type="ARBA" id="ARBA00023010"/>
    </source>
</evidence>
<dbReference type="GO" id="GO:0065002">
    <property type="term" value="P:intracellular protein transmembrane transport"/>
    <property type="evidence" value="ECO:0007669"/>
    <property type="project" value="UniProtKB-UniRule"/>
</dbReference>
<feature type="transmembrane region" description="Helical" evidence="10">
    <location>
        <begin position="417"/>
        <end position="436"/>
    </location>
</feature>
<evidence type="ECO:0000256" key="6">
    <source>
        <dbReference type="ARBA" id="ARBA00022927"/>
    </source>
</evidence>
<dbReference type="FunFam" id="3.30.1360.200:FF:000002">
    <property type="entry name" value="Preprotein translocase subunit SecD"/>
    <property type="match status" value="1"/>
</dbReference>
<comment type="similarity">
    <text evidence="10">Belongs to the SecD/SecF family. SecD subfamily.</text>
</comment>
<keyword evidence="8 10" id="KW-0811">Translocation</keyword>
<sequence>MKALRWRLVLSLVALVAAIVYALPNMPAVANSPLGKLLPQSRINLGLDLKGGMNLTLGVDVEKALQNTLTVSGQDMRDRASREGINLLKPRLDADGRLEVILPKTDQADAFRKMLSTWYPDLTVVGENDSAAGRAYTLTLSDAARKQAEEMTLEQVVRTIRNRIDQFGVAEPDIRKQADNQVQVQLPGLTDAERAIQIVGQTAHLEFHLVRDDVDPNGLMLPPGTGRFPYVEKSGSAEGAGSLILDSEALMSGEDITNARPAFDQYGKAYVALEFNSRGATMFERITGDNIKRRMAIVLDGKVYSAPVIQDRIAGGKASITGNFSTAEAQDLAIVLRAGSLPAPVTVLEERTVGPSLGQESINSGILAAVVGALAVIVIMPLYYGVSGLIADIMLCFTLTLLMAGMSGFGATLTLPGIAGIVLTIGMAVDANVLIYERIREELKLGLSPTEAVDAGFSRASMSITDSNLTTIIAAAILYQFGTGPIRGFAVTLTLGIVASMFTAIFVSHAVFDLWMSRNGGKRISV</sequence>
<dbReference type="InterPro" id="IPR055344">
    <property type="entry name" value="SecD_SecF_C_bact"/>
</dbReference>
<keyword evidence="2 10" id="KW-0813">Transport</keyword>
<dbReference type="GO" id="GO:0005886">
    <property type="term" value="C:plasma membrane"/>
    <property type="evidence" value="ECO:0007669"/>
    <property type="project" value="UniProtKB-SubCell"/>
</dbReference>
<keyword evidence="7 10" id="KW-1133">Transmembrane helix</keyword>
<gene>
    <name evidence="10 14" type="primary">secD</name>
    <name evidence="14" type="ORF">H9962_00955</name>
</gene>
<dbReference type="Pfam" id="PF07549">
    <property type="entry name" value="Sec_GG"/>
    <property type="match status" value="1"/>
</dbReference>
<evidence type="ECO:0000256" key="5">
    <source>
        <dbReference type="ARBA" id="ARBA00022692"/>
    </source>
</evidence>
<dbReference type="Pfam" id="PF21760">
    <property type="entry name" value="SecD_1st"/>
    <property type="match status" value="1"/>
</dbReference>
<evidence type="ECO:0000256" key="3">
    <source>
        <dbReference type="ARBA" id="ARBA00022475"/>
    </source>
</evidence>
<dbReference type="Pfam" id="PF22599">
    <property type="entry name" value="SecDF_P1_head"/>
    <property type="match status" value="1"/>
</dbReference>
<comment type="subcellular location">
    <subcellularLocation>
        <location evidence="1 10">Cell membrane</location>
        <topology evidence="1 10">Multi-pass membrane protein</topology>
    </subcellularLocation>
</comment>
<evidence type="ECO:0000313" key="14">
    <source>
        <dbReference type="EMBL" id="HJA07750.1"/>
    </source>
</evidence>
<dbReference type="PRINTS" id="PR00702">
    <property type="entry name" value="ACRIFLAVINRP"/>
</dbReference>
<dbReference type="PANTHER" id="PTHR30081:SF1">
    <property type="entry name" value="PROTEIN TRANSLOCASE SUBUNIT SECD"/>
    <property type="match status" value="1"/>
</dbReference>
<protein>
    <recommendedName>
        <fullName evidence="10">Protein translocase subunit SecD</fullName>
    </recommendedName>
</protein>
<dbReference type="GO" id="GO:0043952">
    <property type="term" value="P:protein transport by the Sec complex"/>
    <property type="evidence" value="ECO:0007669"/>
    <property type="project" value="UniProtKB-UniRule"/>
</dbReference>
<name>A0A9D2HCX9_9BACT</name>